<dbReference type="RefSeq" id="XP_066712662.1">
    <property type="nucleotide sequence ID" value="XM_066863552.1"/>
</dbReference>
<name>A0ABR1TUV7_9PEZI</name>
<gene>
    <name evidence="1" type="ORF">PG994_012143</name>
</gene>
<protein>
    <submittedName>
        <fullName evidence="1">Uncharacterized protein</fullName>
    </submittedName>
</protein>
<dbReference type="EMBL" id="JAQQWL010000011">
    <property type="protein sequence ID" value="KAK8050413.1"/>
    <property type="molecule type" value="Genomic_DNA"/>
</dbReference>
<dbReference type="Proteomes" id="UP001480595">
    <property type="component" value="Unassembled WGS sequence"/>
</dbReference>
<proteinExistence type="predicted"/>
<dbReference type="GeneID" id="92096615"/>
<comment type="caution">
    <text evidence="1">The sequence shown here is derived from an EMBL/GenBank/DDBJ whole genome shotgun (WGS) entry which is preliminary data.</text>
</comment>
<accession>A0ABR1TUV7</accession>
<sequence>MWKARLCFRWHSTQTQKTENRAFRLYEDFLRLQGILPPRPQTDDAVAEKKRDLLMFPSDHQKLYSQLRVFLIFIAQAGRGKDKSGRLTYGTLTTYRLAAILDQSFPRQLTGAMRFAAQKYGPIRGGNILACSEVGLNELRQLIDHDLLTTSRIKIAEAHQLAWLLMRTCCVRPGSIGSRPHKISRGESKCMVDARVKFRSLKSNRKDPESALKKDAPLSEITCKIKSLAAAHALIFSIPHRLLVIALRRKILVGIASLDELINGQQYEILPADP</sequence>
<evidence type="ECO:0000313" key="2">
    <source>
        <dbReference type="Proteomes" id="UP001480595"/>
    </source>
</evidence>
<keyword evidence="2" id="KW-1185">Reference proteome</keyword>
<reference evidence="1 2" key="1">
    <citation type="submission" date="2023-01" db="EMBL/GenBank/DDBJ databases">
        <title>Analysis of 21 Apiospora genomes using comparative genomics revels a genus with tremendous synthesis potential of carbohydrate active enzymes and secondary metabolites.</title>
        <authorList>
            <person name="Sorensen T."/>
        </authorList>
    </citation>
    <scope>NUCLEOTIDE SEQUENCE [LARGE SCALE GENOMIC DNA]</scope>
    <source>
        <strain evidence="1 2">CBS 135458</strain>
    </source>
</reference>
<organism evidence="1 2">
    <name type="scientific">Apiospora phragmitis</name>
    <dbReference type="NCBI Taxonomy" id="2905665"/>
    <lineage>
        <taxon>Eukaryota</taxon>
        <taxon>Fungi</taxon>
        <taxon>Dikarya</taxon>
        <taxon>Ascomycota</taxon>
        <taxon>Pezizomycotina</taxon>
        <taxon>Sordariomycetes</taxon>
        <taxon>Xylariomycetidae</taxon>
        <taxon>Amphisphaeriales</taxon>
        <taxon>Apiosporaceae</taxon>
        <taxon>Apiospora</taxon>
    </lineage>
</organism>
<evidence type="ECO:0000313" key="1">
    <source>
        <dbReference type="EMBL" id="KAK8050413.1"/>
    </source>
</evidence>